<feature type="region of interest" description="Disordered" evidence="1">
    <location>
        <begin position="1"/>
        <end position="282"/>
    </location>
</feature>
<protein>
    <submittedName>
        <fullName evidence="2">Uncharacterized protein</fullName>
    </submittedName>
</protein>
<evidence type="ECO:0000313" key="2">
    <source>
        <dbReference type="EMBL" id="KAH3884255.1"/>
    </source>
</evidence>
<feature type="compositionally biased region" description="Basic and acidic residues" evidence="1">
    <location>
        <begin position="88"/>
        <end position="138"/>
    </location>
</feature>
<feature type="compositionally biased region" description="Polar residues" evidence="1">
    <location>
        <begin position="243"/>
        <end position="253"/>
    </location>
</feature>
<name>A0A9D4MVQ8_DREPO</name>
<keyword evidence="3" id="KW-1185">Reference proteome</keyword>
<feature type="compositionally biased region" description="Polar residues" evidence="1">
    <location>
        <begin position="27"/>
        <end position="36"/>
    </location>
</feature>
<accession>A0A9D4MVQ8</accession>
<evidence type="ECO:0000256" key="1">
    <source>
        <dbReference type="SAM" id="MobiDB-lite"/>
    </source>
</evidence>
<feature type="compositionally biased region" description="Basic and acidic residues" evidence="1">
    <location>
        <begin position="232"/>
        <end position="242"/>
    </location>
</feature>
<feature type="compositionally biased region" description="Basic and acidic residues" evidence="1">
    <location>
        <begin position="155"/>
        <end position="168"/>
    </location>
</feature>
<feature type="compositionally biased region" description="Basic and acidic residues" evidence="1">
    <location>
        <begin position="1"/>
        <end position="23"/>
    </location>
</feature>
<dbReference type="AlphaFoldDB" id="A0A9D4MVQ8"/>
<feature type="compositionally biased region" description="Basic and acidic residues" evidence="1">
    <location>
        <begin position="70"/>
        <end position="81"/>
    </location>
</feature>
<comment type="caution">
    <text evidence="2">The sequence shown here is derived from an EMBL/GenBank/DDBJ whole genome shotgun (WGS) entry which is preliminary data.</text>
</comment>
<proteinExistence type="predicted"/>
<evidence type="ECO:0000313" key="3">
    <source>
        <dbReference type="Proteomes" id="UP000828390"/>
    </source>
</evidence>
<dbReference type="EMBL" id="JAIWYP010000001">
    <property type="protein sequence ID" value="KAH3884255.1"/>
    <property type="molecule type" value="Genomic_DNA"/>
</dbReference>
<reference evidence="2" key="2">
    <citation type="submission" date="2020-11" db="EMBL/GenBank/DDBJ databases">
        <authorList>
            <person name="McCartney M.A."/>
            <person name="Auch B."/>
            <person name="Kono T."/>
            <person name="Mallez S."/>
            <person name="Becker A."/>
            <person name="Gohl D.M."/>
            <person name="Silverstein K.A.T."/>
            <person name="Koren S."/>
            <person name="Bechman K.B."/>
            <person name="Herman A."/>
            <person name="Abrahante J.E."/>
            <person name="Garbe J."/>
        </authorList>
    </citation>
    <scope>NUCLEOTIDE SEQUENCE</scope>
    <source>
        <strain evidence="2">Duluth1</strain>
        <tissue evidence="2">Whole animal</tissue>
    </source>
</reference>
<gene>
    <name evidence="2" type="ORF">DPMN_008232</name>
</gene>
<sequence length="282" mass="32786">MGSHEHAEETYNARERWERDEKRWHHQQNSKQPQYQKNEHREDYQREDTYNSHSNSRRNTHRGKGNYEQFDDRRGDDRKSDFYSSRGNRQEKRQDNVKAGRQAAKDMETKPISDNKHKRNEDYQKEEDMYGEHDPSRHDHVHKGGLLHLPSQQEPEQKADSHQQRVTDAHGSNIARGDNGDRSSNGYHRERQHSGPSAVNVYSRDRHNSGPGRQKTLFDPNNPSKPIVIEEAVPRMEFKDTDSFSSSTMSPQYEGTPPASDVYSRGYGPFPPPPMGKIGSHL</sequence>
<reference evidence="2" key="1">
    <citation type="journal article" date="2019" name="bioRxiv">
        <title>The Genome of the Zebra Mussel, Dreissena polymorpha: A Resource for Invasive Species Research.</title>
        <authorList>
            <person name="McCartney M.A."/>
            <person name="Auch B."/>
            <person name="Kono T."/>
            <person name="Mallez S."/>
            <person name="Zhang Y."/>
            <person name="Obille A."/>
            <person name="Becker A."/>
            <person name="Abrahante J.E."/>
            <person name="Garbe J."/>
            <person name="Badalamenti J.P."/>
            <person name="Herman A."/>
            <person name="Mangelson H."/>
            <person name="Liachko I."/>
            <person name="Sullivan S."/>
            <person name="Sone E.D."/>
            <person name="Koren S."/>
            <person name="Silverstein K.A.T."/>
            <person name="Beckman K.B."/>
            <person name="Gohl D.M."/>
        </authorList>
    </citation>
    <scope>NUCLEOTIDE SEQUENCE</scope>
    <source>
        <strain evidence="2">Duluth1</strain>
        <tissue evidence="2">Whole animal</tissue>
    </source>
</reference>
<feature type="compositionally biased region" description="Basic residues" evidence="1">
    <location>
        <begin position="55"/>
        <end position="64"/>
    </location>
</feature>
<organism evidence="2 3">
    <name type="scientific">Dreissena polymorpha</name>
    <name type="common">Zebra mussel</name>
    <name type="synonym">Mytilus polymorpha</name>
    <dbReference type="NCBI Taxonomy" id="45954"/>
    <lineage>
        <taxon>Eukaryota</taxon>
        <taxon>Metazoa</taxon>
        <taxon>Spiralia</taxon>
        <taxon>Lophotrochozoa</taxon>
        <taxon>Mollusca</taxon>
        <taxon>Bivalvia</taxon>
        <taxon>Autobranchia</taxon>
        <taxon>Heteroconchia</taxon>
        <taxon>Euheterodonta</taxon>
        <taxon>Imparidentia</taxon>
        <taxon>Neoheterodontei</taxon>
        <taxon>Myida</taxon>
        <taxon>Dreissenoidea</taxon>
        <taxon>Dreissenidae</taxon>
        <taxon>Dreissena</taxon>
    </lineage>
</organism>
<feature type="compositionally biased region" description="Basic and acidic residues" evidence="1">
    <location>
        <begin position="37"/>
        <end position="50"/>
    </location>
</feature>
<dbReference type="Proteomes" id="UP000828390">
    <property type="component" value="Unassembled WGS sequence"/>
</dbReference>